<accession>A0A7J6F7L8</accession>
<dbReference type="Proteomes" id="UP000525078">
    <property type="component" value="Unassembled WGS sequence"/>
</dbReference>
<evidence type="ECO:0000313" key="1">
    <source>
        <dbReference type="EMBL" id="KAF4365849.1"/>
    </source>
</evidence>
<organism evidence="1 2">
    <name type="scientific">Cannabis sativa</name>
    <name type="common">Hemp</name>
    <name type="synonym">Marijuana</name>
    <dbReference type="NCBI Taxonomy" id="3483"/>
    <lineage>
        <taxon>Eukaryota</taxon>
        <taxon>Viridiplantae</taxon>
        <taxon>Streptophyta</taxon>
        <taxon>Embryophyta</taxon>
        <taxon>Tracheophyta</taxon>
        <taxon>Spermatophyta</taxon>
        <taxon>Magnoliopsida</taxon>
        <taxon>eudicotyledons</taxon>
        <taxon>Gunneridae</taxon>
        <taxon>Pentapetalae</taxon>
        <taxon>rosids</taxon>
        <taxon>fabids</taxon>
        <taxon>Rosales</taxon>
        <taxon>Cannabaceae</taxon>
        <taxon>Cannabis</taxon>
    </lineage>
</organism>
<comment type="caution">
    <text evidence="1">The sequence shown here is derived from an EMBL/GenBank/DDBJ whole genome shotgun (WGS) entry which is preliminary data.</text>
</comment>
<dbReference type="AlphaFoldDB" id="A0A7J6F7L8"/>
<sequence>MTPNPRKPRLNNLSSRIFPLIFIYSLIPPSNPSDSENPLNSHLSAPAGSTVNGLELLLRSERSGVGFSETHLRRTKFHNWLNGTTITIVPGRSIWVF</sequence>
<evidence type="ECO:0000313" key="2">
    <source>
        <dbReference type="Proteomes" id="UP000525078"/>
    </source>
</evidence>
<gene>
    <name evidence="1" type="ORF">F8388_002719</name>
</gene>
<proteinExistence type="predicted"/>
<protein>
    <submittedName>
        <fullName evidence="1">Uncharacterized protein</fullName>
    </submittedName>
</protein>
<name>A0A7J6F7L8_CANSA</name>
<reference evidence="1 2" key="1">
    <citation type="journal article" date="2020" name="bioRxiv">
        <title>Sequence and annotation of 42 cannabis genomes reveals extensive copy number variation in cannabinoid synthesis and pathogen resistance genes.</title>
        <authorList>
            <person name="Mckernan K.J."/>
            <person name="Helbert Y."/>
            <person name="Kane L.T."/>
            <person name="Ebling H."/>
            <person name="Zhang L."/>
            <person name="Liu B."/>
            <person name="Eaton Z."/>
            <person name="Mclaughlin S."/>
            <person name="Kingan S."/>
            <person name="Baybayan P."/>
            <person name="Concepcion G."/>
            <person name="Jordan M."/>
            <person name="Riva A."/>
            <person name="Barbazuk W."/>
            <person name="Harkins T."/>
        </authorList>
    </citation>
    <scope>NUCLEOTIDE SEQUENCE [LARGE SCALE GENOMIC DNA]</scope>
    <source>
        <strain evidence="2">cv. Jamaican Lion 4</strain>
        <tissue evidence="1">Leaf</tissue>
    </source>
</reference>
<dbReference type="EMBL" id="JAATIP010000156">
    <property type="protein sequence ID" value="KAF4365849.1"/>
    <property type="molecule type" value="Genomic_DNA"/>
</dbReference>